<dbReference type="Gene3D" id="3.40.30.10">
    <property type="entry name" value="Glutaredoxin"/>
    <property type="match status" value="1"/>
</dbReference>
<gene>
    <name evidence="3" type="ORF">S40285_04724</name>
</gene>
<dbReference type="EMBL" id="KL660891">
    <property type="protein sequence ID" value="KFA60758.1"/>
    <property type="molecule type" value="Genomic_DNA"/>
</dbReference>
<feature type="domain" description="Glutathione S-transferase UstS-like C-terminal" evidence="2">
    <location>
        <begin position="117"/>
        <end position="227"/>
    </location>
</feature>
<dbReference type="OMA" id="MDSYKIA"/>
<feature type="domain" description="GST N-terminal" evidence="1">
    <location>
        <begin position="22"/>
        <end position="94"/>
    </location>
</feature>
<dbReference type="Pfam" id="PF22041">
    <property type="entry name" value="GST_C_7"/>
    <property type="match status" value="1"/>
</dbReference>
<evidence type="ECO:0000259" key="1">
    <source>
        <dbReference type="Pfam" id="PF13409"/>
    </source>
</evidence>
<dbReference type="HOGENOM" id="CLU_011226_4_3_1"/>
<dbReference type="InterPro" id="IPR004045">
    <property type="entry name" value="Glutathione_S-Trfase_N"/>
</dbReference>
<evidence type="ECO:0000313" key="3">
    <source>
        <dbReference type="EMBL" id="KFA60758.1"/>
    </source>
</evidence>
<dbReference type="Gene3D" id="1.20.1050.10">
    <property type="match status" value="1"/>
</dbReference>
<dbReference type="InterPro" id="IPR036282">
    <property type="entry name" value="Glutathione-S-Trfase_C_sf"/>
</dbReference>
<dbReference type="CDD" id="cd00299">
    <property type="entry name" value="GST_C_family"/>
    <property type="match status" value="1"/>
</dbReference>
<dbReference type="AlphaFoldDB" id="A0A084Q9X3"/>
<dbReference type="InParanoid" id="A0A084Q9X3"/>
<dbReference type="OrthoDB" id="4951845at2759"/>
<accession>A0A084Q9X3</accession>
<dbReference type="Proteomes" id="UP000028524">
    <property type="component" value="Unassembled WGS sequence"/>
</dbReference>
<dbReference type="InterPro" id="IPR054416">
    <property type="entry name" value="GST_UstS-like_C"/>
</dbReference>
<name>A0A084Q9X3_STAC4</name>
<dbReference type="Pfam" id="PF13409">
    <property type="entry name" value="GST_N_2"/>
    <property type="match status" value="1"/>
</dbReference>
<evidence type="ECO:0000313" key="4">
    <source>
        <dbReference type="Proteomes" id="UP000028524"/>
    </source>
</evidence>
<reference evidence="3 4" key="1">
    <citation type="journal article" date="2014" name="BMC Genomics">
        <title>Comparative genome sequencing reveals chemotype-specific gene clusters in the toxigenic black mold Stachybotrys.</title>
        <authorList>
            <person name="Semeiks J."/>
            <person name="Borek D."/>
            <person name="Otwinowski Z."/>
            <person name="Grishin N.V."/>
        </authorList>
    </citation>
    <scope>NUCLEOTIDE SEQUENCE [LARGE SCALE GENOMIC DNA]</scope>
    <source>
        <strain evidence="3 4">IBT 40285</strain>
    </source>
</reference>
<sequence>MSTQKFILYDLPSKDTATPKCWSLNPWKIRLALNYKGVEYETQWLEYPDIAPTLKGMGVPPGADEKTPYTIPAVRFPDGTFAMDSKAIYPEIERRYPSPAYPSVPSDDAATQQTYQFTSACLSALAPVVLPIIPRSILSEYSAEYFQRTRKQWFGMSLDELEAQKGGDDAWARSKEGFGQAVALLKKNGGPFLLGQQFSWADCIFAGFLHFLKRAVGPEGFKRLEEWPEIIAYYDACGKWLEKDD</sequence>
<dbReference type="InterPro" id="IPR036249">
    <property type="entry name" value="Thioredoxin-like_sf"/>
</dbReference>
<evidence type="ECO:0000259" key="2">
    <source>
        <dbReference type="Pfam" id="PF22041"/>
    </source>
</evidence>
<proteinExistence type="predicted"/>
<organism evidence="3 4">
    <name type="scientific">Stachybotrys chlorohalonatus (strain IBT 40285)</name>
    <dbReference type="NCBI Taxonomy" id="1283841"/>
    <lineage>
        <taxon>Eukaryota</taxon>
        <taxon>Fungi</taxon>
        <taxon>Dikarya</taxon>
        <taxon>Ascomycota</taxon>
        <taxon>Pezizomycotina</taxon>
        <taxon>Sordariomycetes</taxon>
        <taxon>Hypocreomycetidae</taxon>
        <taxon>Hypocreales</taxon>
        <taxon>Stachybotryaceae</taxon>
        <taxon>Stachybotrys</taxon>
    </lineage>
</organism>
<dbReference type="SUPFAM" id="SSF47616">
    <property type="entry name" value="GST C-terminal domain-like"/>
    <property type="match status" value="1"/>
</dbReference>
<protein>
    <submittedName>
        <fullName evidence="3">Uncharacterized protein</fullName>
    </submittedName>
</protein>
<dbReference type="STRING" id="1283841.A0A084Q9X3"/>
<dbReference type="SUPFAM" id="SSF52833">
    <property type="entry name" value="Thioredoxin-like"/>
    <property type="match status" value="1"/>
</dbReference>
<keyword evidence="4" id="KW-1185">Reference proteome</keyword>